<feature type="chain" id="PRO_5039705026" evidence="5">
    <location>
        <begin position="30"/>
        <end position="570"/>
    </location>
</feature>
<evidence type="ECO:0000256" key="5">
    <source>
        <dbReference type="SAM" id="SignalP"/>
    </source>
</evidence>
<feature type="signal peptide" evidence="5">
    <location>
        <begin position="1"/>
        <end position="29"/>
    </location>
</feature>
<dbReference type="InterPro" id="IPR001764">
    <property type="entry name" value="Glyco_hydro_3_N"/>
</dbReference>
<dbReference type="GO" id="GO:0005975">
    <property type="term" value="P:carbohydrate metabolic process"/>
    <property type="evidence" value="ECO:0007669"/>
    <property type="project" value="InterPro"/>
</dbReference>
<proteinExistence type="inferred from homology"/>
<keyword evidence="5" id="KW-0732">Signal</keyword>
<evidence type="ECO:0000256" key="4">
    <source>
        <dbReference type="SAM" id="MobiDB-lite"/>
    </source>
</evidence>
<evidence type="ECO:0000256" key="2">
    <source>
        <dbReference type="ARBA" id="ARBA00022801"/>
    </source>
</evidence>
<evidence type="ECO:0000256" key="3">
    <source>
        <dbReference type="ARBA" id="ARBA00023295"/>
    </source>
</evidence>
<dbReference type="InterPro" id="IPR017853">
    <property type="entry name" value="GH"/>
</dbReference>
<dbReference type="AlphaFoldDB" id="A0A1H5CAA6"/>
<evidence type="ECO:0000256" key="1">
    <source>
        <dbReference type="ARBA" id="ARBA00005336"/>
    </source>
</evidence>
<dbReference type="OrthoDB" id="9805821at2"/>
<dbReference type="Gene3D" id="3.20.20.300">
    <property type="entry name" value="Glycoside hydrolase, family 3, N-terminal domain"/>
    <property type="match status" value="1"/>
</dbReference>
<dbReference type="RefSeq" id="WP_089771390.1">
    <property type="nucleotide sequence ID" value="NZ_FNTX01000001.1"/>
</dbReference>
<dbReference type="SUPFAM" id="SSF51445">
    <property type="entry name" value="(Trans)glycosidases"/>
    <property type="match status" value="1"/>
</dbReference>
<dbReference type="EMBL" id="FNTX01000001">
    <property type="protein sequence ID" value="SED63555.1"/>
    <property type="molecule type" value="Genomic_DNA"/>
</dbReference>
<organism evidence="7 8">
    <name type="scientific">Ruania alba</name>
    <dbReference type="NCBI Taxonomy" id="648782"/>
    <lineage>
        <taxon>Bacteria</taxon>
        <taxon>Bacillati</taxon>
        <taxon>Actinomycetota</taxon>
        <taxon>Actinomycetes</taxon>
        <taxon>Micrococcales</taxon>
        <taxon>Ruaniaceae</taxon>
        <taxon>Ruania</taxon>
    </lineage>
</organism>
<dbReference type="Proteomes" id="UP000199220">
    <property type="component" value="Unassembled WGS sequence"/>
</dbReference>
<name>A0A1H5CAA6_9MICO</name>
<gene>
    <name evidence="7" type="ORF">SAMN04488554_0316</name>
</gene>
<dbReference type="InterPro" id="IPR036962">
    <property type="entry name" value="Glyco_hydro_3_N_sf"/>
</dbReference>
<accession>A0A1H5CAA6</accession>
<comment type="similarity">
    <text evidence="1">Belongs to the glycosyl hydrolase 3 family.</text>
</comment>
<feature type="domain" description="Glycoside hydrolase family 3 N-terminal" evidence="6">
    <location>
        <begin position="107"/>
        <end position="412"/>
    </location>
</feature>
<dbReference type="GO" id="GO:0009254">
    <property type="term" value="P:peptidoglycan turnover"/>
    <property type="evidence" value="ECO:0007669"/>
    <property type="project" value="TreeGrafter"/>
</dbReference>
<evidence type="ECO:0000259" key="6">
    <source>
        <dbReference type="Pfam" id="PF00933"/>
    </source>
</evidence>
<feature type="region of interest" description="Disordered" evidence="4">
    <location>
        <begin position="30"/>
        <end position="74"/>
    </location>
</feature>
<protein>
    <submittedName>
        <fullName evidence="7">Beta-N-acetylhexosaminidase</fullName>
    </submittedName>
</protein>
<reference evidence="8" key="1">
    <citation type="submission" date="2016-10" db="EMBL/GenBank/DDBJ databases">
        <authorList>
            <person name="Varghese N."/>
            <person name="Submissions S."/>
        </authorList>
    </citation>
    <scope>NUCLEOTIDE SEQUENCE [LARGE SCALE GENOMIC DNA]</scope>
    <source>
        <strain evidence="8">DSM 21368</strain>
    </source>
</reference>
<evidence type="ECO:0000313" key="8">
    <source>
        <dbReference type="Proteomes" id="UP000199220"/>
    </source>
</evidence>
<dbReference type="InterPro" id="IPR050226">
    <property type="entry name" value="NagZ_Beta-hexosaminidase"/>
</dbReference>
<keyword evidence="8" id="KW-1185">Reference proteome</keyword>
<dbReference type="Pfam" id="PF00933">
    <property type="entry name" value="Glyco_hydro_3"/>
    <property type="match status" value="1"/>
</dbReference>
<sequence>MRGLTTATSRSRRRSRLTALAAVGALALAACTSPNGPGEGDPTPSETTTAGEETSEPPELTPTPSPTAEPLAWGPTEDDVAAAIDIAAEMTPEEVAGQVILARFPGTDPADAAAVLSRDHLAGVVVFGANVGSAEQVADTAEAVQEAQRELGRDWPAIVSVDNEGGRVQRLSAQAGDWSSFPPFMAAGAADDAEVVSAAAEAMATELRATGVNYDFAPVADVTIGAADPIVGDRAPAGDPDRAARAVEAAVQGFADGAVISSIKHFPGHGSLTVDSHEALPVQEASTAQLSDRDLVPFQAGIDAGAPTVMMGHIAVEAWDPGVPASLSAEAYRVLREDLGFTGVAITDGLDMGALTQSRTADEIAVEALAAGADLLLGPTDVAGAHHGIVTALQDGSLERERVNEAAGRVIALMQWQAAEAERVGAVELAQSSSGGEASAALSAAAVTVVQGSCEGPLAGPRIHVRGGTADDWDAFVDAAEGEGLQVVPLEQPADTSVRLITSATPSGTGDVAVSLDAPWLLTGTDAPVRLAAFGRTAGAFQAVAAVLAGEASAPGNLPVEVRGLAATAC</sequence>
<keyword evidence="2" id="KW-0378">Hydrolase</keyword>
<dbReference type="PANTHER" id="PTHR30480:SF16">
    <property type="entry name" value="GLYCOSIDE HYDROLASE FAMILY 3 DOMAIN PROTEIN"/>
    <property type="match status" value="1"/>
</dbReference>
<evidence type="ECO:0000313" key="7">
    <source>
        <dbReference type="EMBL" id="SED63555.1"/>
    </source>
</evidence>
<dbReference type="STRING" id="648782.SAMN04488554_0316"/>
<dbReference type="PROSITE" id="PS51257">
    <property type="entry name" value="PROKAR_LIPOPROTEIN"/>
    <property type="match status" value="1"/>
</dbReference>
<dbReference type="PANTHER" id="PTHR30480">
    <property type="entry name" value="BETA-HEXOSAMINIDASE-RELATED"/>
    <property type="match status" value="1"/>
</dbReference>
<keyword evidence="3" id="KW-0326">Glycosidase</keyword>
<dbReference type="GO" id="GO:0004553">
    <property type="term" value="F:hydrolase activity, hydrolyzing O-glycosyl compounds"/>
    <property type="evidence" value="ECO:0007669"/>
    <property type="project" value="InterPro"/>
</dbReference>
<feature type="compositionally biased region" description="Low complexity" evidence="4">
    <location>
        <begin position="42"/>
        <end position="52"/>
    </location>
</feature>